<keyword evidence="2" id="KW-1185">Reference proteome</keyword>
<comment type="caution">
    <text evidence="1">The sequence shown here is derived from an EMBL/GenBank/DDBJ whole genome shotgun (WGS) entry which is preliminary data.</text>
</comment>
<dbReference type="AlphaFoldDB" id="A0A225DBL5"/>
<evidence type="ECO:0000313" key="2">
    <source>
        <dbReference type="Proteomes" id="UP000214646"/>
    </source>
</evidence>
<protein>
    <submittedName>
        <fullName evidence="1">Glycine-rich RNA-binding protein GRP1A</fullName>
    </submittedName>
</protein>
<proteinExistence type="predicted"/>
<sequence>MLFLFTNWLKKSKTVIGTARRNQPRPAVRLFRSTRLDVLGFEDRTVPATFTVTTTTDSGATDSLVTPLGPGNPGDLRNAIFQADQSPGTANVIDLTGVTGTISLSAMLPPIFTTGSGSLTITGPGAANLTVSGGGAVRPFFILQGDVTISDLTIANGLAHGGNGGPGAGGGAGMGGGLLVDGTTATTTVTLTNVTFDGDQAVGGTGAGGGGGATEGGGGGAGGNGGGVTGGGAGGGGGFLGNGAAASGGDSGGGGGFSGAGGTVASNGTDIGGEAVEGRMEWPGARVPPVVATVPPASAALAPPPAVAALM</sequence>
<dbReference type="Proteomes" id="UP000214646">
    <property type="component" value="Unassembled WGS sequence"/>
</dbReference>
<reference evidence="2" key="1">
    <citation type="submission" date="2017-06" db="EMBL/GenBank/DDBJ databases">
        <title>Genome analysis of Fimbriiglobus ruber SP5, the first member of the order Planctomycetales with confirmed chitinolytic capability.</title>
        <authorList>
            <person name="Ravin N.V."/>
            <person name="Rakitin A.L."/>
            <person name="Ivanova A.A."/>
            <person name="Beletsky A.V."/>
            <person name="Kulichevskaya I.S."/>
            <person name="Mardanov A.V."/>
            <person name="Dedysh S.N."/>
        </authorList>
    </citation>
    <scope>NUCLEOTIDE SEQUENCE [LARGE SCALE GENOMIC DNA]</scope>
    <source>
        <strain evidence="2">SP5</strain>
    </source>
</reference>
<gene>
    <name evidence="1" type="ORF">FRUB_06367</name>
</gene>
<dbReference type="RefSeq" id="WP_161967723.1">
    <property type="nucleotide sequence ID" value="NZ_NIDE01000013.1"/>
</dbReference>
<dbReference type="EMBL" id="NIDE01000013">
    <property type="protein sequence ID" value="OWK38862.1"/>
    <property type="molecule type" value="Genomic_DNA"/>
</dbReference>
<organism evidence="1 2">
    <name type="scientific">Fimbriiglobus ruber</name>
    <dbReference type="NCBI Taxonomy" id="1908690"/>
    <lineage>
        <taxon>Bacteria</taxon>
        <taxon>Pseudomonadati</taxon>
        <taxon>Planctomycetota</taxon>
        <taxon>Planctomycetia</taxon>
        <taxon>Gemmatales</taxon>
        <taxon>Gemmataceae</taxon>
        <taxon>Fimbriiglobus</taxon>
    </lineage>
</organism>
<evidence type="ECO:0000313" key="1">
    <source>
        <dbReference type="EMBL" id="OWK38862.1"/>
    </source>
</evidence>
<name>A0A225DBL5_9BACT</name>
<accession>A0A225DBL5</accession>